<proteinExistence type="inferred from homology"/>
<name>A0A4R2TSL7_9FIRM</name>
<dbReference type="PANTHER" id="PTHR10291:SF0">
    <property type="entry name" value="DEHYDRODOLICHYL DIPHOSPHATE SYNTHASE 2"/>
    <property type="match status" value="1"/>
</dbReference>
<dbReference type="Proteomes" id="UP000295504">
    <property type="component" value="Unassembled WGS sequence"/>
</dbReference>
<dbReference type="CDD" id="cd00475">
    <property type="entry name" value="Cis_IPPS"/>
    <property type="match status" value="1"/>
</dbReference>
<dbReference type="RefSeq" id="WP_132847634.1">
    <property type="nucleotide sequence ID" value="NZ_CP058648.1"/>
</dbReference>
<evidence type="ECO:0000256" key="2">
    <source>
        <dbReference type="HAMAP-Rule" id="MF_01139"/>
    </source>
</evidence>
<keyword evidence="2" id="KW-0479">Metal-binding</keyword>
<comment type="caution">
    <text evidence="3">The sequence shown here is derived from an EMBL/GenBank/DDBJ whole genome shotgun (WGS) entry which is preliminary data.</text>
</comment>
<feature type="binding site" evidence="2">
    <location>
        <position position="20"/>
    </location>
    <ligand>
        <name>Mg(2+)</name>
        <dbReference type="ChEBI" id="CHEBI:18420"/>
    </ligand>
</feature>
<evidence type="ECO:0000256" key="1">
    <source>
        <dbReference type="ARBA" id="ARBA00022679"/>
    </source>
</evidence>
<organism evidence="3 4">
    <name type="scientific">Serpentinicella alkaliphila</name>
    <dbReference type="NCBI Taxonomy" id="1734049"/>
    <lineage>
        <taxon>Bacteria</taxon>
        <taxon>Bacillati</taxon>
        <taxon>Bacillota</taxon>
        <taxon>Clostridia</taxon>
        <taxon>Peptostreptococcales</taxon>
        <taxon>Natronincolaceae</taxon>
        <taxon>Serpentinicella</taxon>
    </lineage>
</organism>
<dbReference type="EC" id="2.5.1.-" evidence="2"/>
<feature type="binding site" evidence="2">
    <location>
        <position position="25"/>
    </location>
    <ligand>
        <name>substrate</name>
    </ligand>
</feature>
<feature type="binding site" evidence="2">
    <location>
        <position position="71"/>
    </location>
    <ligand>
        <name>substrate</name>
    </ligand>
</feature>
<comment type="similarity">
    <text evidence="2">Belongs to the UPP synthase family.</text>
</comment>
<keyword evidence="4" id="KW-1185">Reference proteome</keyword>
<comment type="cofactor">
    <cofactor evidence="2">
        <name>Mg(2+)</name>
        <dbReference type="ChEBI" id="CHEBI:18420"/>
    </cofactor>
    <text evidence="2">Binds 2 magnesium ions per subunit.</text>
</comment>
<feature type="active site" description="Proton acceptor" evidence="2">
    <location>
        <position position="68"/>
    </location>
</feature>
<dbReference type="SUPFAM" id="SSF64005">
    <property type="entry name" value="Undecaprenyl diphosphate synthase"/>
    <property type="match status" value="1"/>
</dbReference>
<feature type="binding site" evidence="2">
    <location>
        <begin position="190"/>
        <end position="192"/>
    </location>
    <ligand>
        <name>substrate</name>
    </ligand>
</feature>
<dbReference type="Pfam" id="PF01255">
    <property type="entry name" value="Prenyltransf"/>
    <property type="match status" value="1"/>
</dbReference>
<feature type="binding site" evidence="2">
    <location>
        <position position="184"/>
    </location>
    <ligand>
        <name>substrate</name>
    </ligand>
</feature>
<keyword evidence="1 2" id="KW-0808">Transferase</keyword>
<dbReference type="AlphaFoldDB" id="A0A4R2TSL7"/>
<dbReference type="OrthoDB" id="4191603at2"/>
<dbReference type="Gene3D" id="3.40.1180.10">
    <property type="entry name" value="Decaprenyl diphosphate synthase-like"/>
    <property type="match status" value="1"/>
</dbReference>
<dbReference type="NCBIfam" id="NF011405">
    <property type="entry name" value="PRK14830.1"/>
    <property type="match status" value="1"/>
</dbReference>
<evidence type="ECO:0000313" key="4">
    <source>
        <dbReference type="Proteomes" id="UP000295504"/>
    </source>
</evidence>
<dbReference type="InterPro" id="IPR036424">
    <property type="entry name" value="UPP_synth-like_sf"/>
</dbReference>
<keyword evidence="2" id="KW-0460">Magnesium</keyword>
<feature type="binding site" evidence="2">
    <location>
        <position position="69"/>
    </location>
    <ligand>
        <name>substrate</name>
    </ligand>
</feature>
<dbReference type="GO" id="GO:0000287">
    <property type="term" value="F:magnesium ion binding"/>
    <property type="evidence" value="ECO:0007669"/>
    <property type="project" value="UniProtKB-UniRule"/>
</dbReference>
<accession>A0A4R2TSL7</accession>
<dbReference type="InterPro" id="IPR018520">
    <property type="entry name" value="UPP_synth-like_CS"/>
</dbReference>
<feature type="binding site" evidence="2">
    <location>
        <begin position="21"/>
        <end position="24"/>
    </location>
    <ligand>
        <name>substrate</name>
    </ligand>
</feature>
<dbReference type="HAMAP" id="MF_01139">
    <property type="entry name" value="ISPT"/>
    <property type="match status" value="1"/>
</dbReference>
<dbReference type="PROSITE" id="PS01066">
    <property type="entry name" value="UPP_SYNTHASE"/>
    <property type="match status" value="1"/>
</dbReference>
<dbReference type="InterPro" id="IPR001441">
    <property type="entry name" value="UPP_synth-like"/>
</dbReference>
<dbReference type="FunFam" id="3.40.1180.10:FF:000001">
    <property type="entry name" value="(2E,6E)-farnesyl-diphosphate-specific ditrans,polycis-undecaprenyl-diphosphate synthase"/>
    <property type="match status" value="1"/>
</dbReference>
<dbReference type="NCBIfam" id="TIGR00055">
    <property type="entry name" value="uppS"/>
    <property type="match status" value="1"/>
</dbReference>
<dbReference type="GO" id="GO:0045547">
    <property type="term" value="F:ditrans,polycis-polyprenyl diphosphate synthase [(2E,6E)-farnesyl diphosphate specific] activity"/>
    <property type="evidence" value="ECO:0007669"/>
    <property type="project" value="TreeGrafter"/>
</dbReference>
<reference evidence="3 4" key="1">
    <citation type="submission" date="2019-03" db="EMBL/GenBank/DDBJ databases">
        <title>Genomic Encyclopedia of Type Strains, Phase IV (KMG-IV): sequencing the most valuable type-strain genomes for metagenomic binning, comparative biology and taxonomic classification.</title>
        <authorList>
            <person name="Goeker M."/>
        </authorList>
    </citation>
    <scope>NUCLEOTIDE SEQUENCE [LARGE SCALE GENOMIC DNA]</scope>
    <source>
        <strain evidence="3 4">DSM 100013</strain>
    </source>
</reference>
<feature type="binding site" evidence="2">
    <location>
        <position position="37"/>
    </location>
    <ligand>
        <name>substrate</name>
    </ligand>
</feature>
<comment type="function">
    <text evidence="2">Catalyzes the condensation of isopentenyl diphosphate (IPP) with allylic pyrophosphates generating different type of terpenoids.</text>
</comment>
<dbReference type="PANTHER" id="PTHR10291">
    <property type="entry name" value="DEHYDRODOLICHYL DIPHOSPHATE SYNTHASE FAMILY MEMBER"/>
    <property type="match status" value="1"/>
</dbReference>
<sequence>MTTTRLDLEKIPRHISIIMDGNGRWAKAKKMPRALGHRAGVESLKNIVQTAGDIGIEYLSLFAFSTENWSRPEQEVSALMMLLKEFLRKEAMRLHKSNVKIMTIGNIEKFPEDIVNEINEVKELTKHNSKLHLIIALNYGGRDELIRAIKKIMSENNSSDDINEELIQSHLDTKDIPDPDLLIRTSGEYRISNFMLWQTAYTEFWFTDTYWPDFTGQDLISAIEDYQKRDRRYGNV</sequence>
<dbReference type="EMBL" id="SLYC01000004">
    <property type="protein sequence ID" value="TCQ05897.1"/>
    <property type="molecule type" value="Genomic_DNA"/>
</dbReference>
<feature type="binding site" evidence="2">
    <location>
        <position position="203"/>
    </location>
    <ligand>
        <name>Mg(2+)</name>
        <dbReference type="ChEBI" id="CHEBI:18420"/>
    </ligand>
</feature>
<comment type="subunit">
    <text evidence="2">Homodimer.</text>
</comment>
<feature type="active site" evidence="2">
    <location>
        <position position="20"/>
    </location>
</feature>
<protein>
    <recommendedName>
        <fullName evidence="2">Isoprenyl transferase</fullName>
        <ecNumber evidence="2">2.5.1.-</ecNumber>
    </recommendedName>
</protein>
<feature type="binding site" evidence="2">
    <location>
        <begin position="65"/>
        <end position="67"/>
    </location>
    <ligand>
        <name>substrate</name>
    </ligand>
</feature>
<evidence type="ECO:0000313" key="3">
    <source>
        <dbReference type="EMBL" id="TCQ05897.1"/>
    </source>
</evidence>
<dbReference type="GO" id="GO:0016094">
    <property type="term" value="P:polyprenol biosynthetic process"/>
    <property type="evidence" value="ECO:0007669"/>
    <property type="project" value="TreeGrafter"/>
</dbReference>
<gene>
    <name evidence="3" type="ORF">EDD79_100478</name>
</gene>
<feature type="binding site" evidence="2">
    <location>
        <position position="33"/>
    </location>
    <ligand>
        <name>substrate</name>
    </ligand>
</feature>